<dbReference type="CDD" id="cd09618">
    <property type="entry name" value="CBM9_like_2"/>
    <property type="match status" value="1"/>
</dbReference>
<keyword evidence="3" id="KW-1185">Reference proteome</keyword>
<comment type="caution">
    <text evidence="2">The sequence shown here is derived from an EMBL/GenBank/DDBJ whole genome shotgun (WGS) entry which is preliminary data.</text>
</comment>
<proteinExistence type="predicted"/>
<accession>A0AAE3H075</accession>
<gene>
    <name evidence="2" type="ORF">EGI31_05465</name>
</gene>
<dbReference type="AlphaFoldDB" id="A0AAE3H075"/>
<dbReference type="Pfam" id="PF19313">
    <property type="entry name" value="DUF5916"/>
    <property type="match status" value="1"/>
</dbReference>
<dbReference type="EMBL" id="RJUF01000009">
    <property type="protein sequence ID" value="MCP9762393.1"/>
    <property type="molecule type" value="Genomic_DNA"/>
</dbReference>
<organism evidence="2 3">
    <name type="scientific">Lacihabitans soyangensis</name>
    <dbReference type="NCBI Taxonomy" id="869394"/>
    <lineage>
        <taxon>Bacteria</taxon>
        <taxon>Pseudomonadati</taxon>
        <taxon>Bacteroidota</taxon>
        <taxon>Cytophagia</taxon>
        <taxon>Cytophagales</taxon>
        <taxon>Leadbetterellaceae</taxon>
        <taxon>Lacihabitans</taxon>
    </lineage>
</organism>
<dbReference type="RefSeq" id="WP_255036157.1">
    <property type="nucleotide sequence ID" value="NZ_RJUF01000009.1"/>
</dbReference>
<evidence type="ECO:0000313" key="3">
    <source>
        <dbReference type="Proteomes" id="UP001204144"/>
    </source>
</evidence>
<evidence type="ECO:0000259" key="1">
    <source>
        <dbReference type="Pfam" id="PF19313"/>
    </source>
</evidence>
<feature type="domain" description="DUF5916" evidence="1">
    <location>
        <begin position="237"/>
        <end position="414"/>
    </location>
</feature>
<dbReference type="InterPro" id="IPR045670">
    <property type="entry name" value="DUF5916"/>
</dbReference>
<keyword evidence="2" id="KW-0378">Hydrolase</keyword>
<sequence length="770" mass="87905">MRSSLLLIFCTLFLNISIGFSQKNNKEIHIKKTTVPIKLDGKLDEAAWQVSEIANDFFMNKPFDTAYAKSKSVVRITFDEKFIYVGLEAEQLKNTYTVNSYKRDFESGSSDVFSVSFDPFKDKLNGMQFGVSPLNVQREGLVSLGEEVDFSWDNKWYSKVTNYEDHWVLEMAIPFTTLRYKVSEGSNTWAINFGRFFMKTNEASTWSPVPRNFKPVNLAFAGLLIWDDAPPKPGANISLIPYLSSNYSKDFPRNENLEASKPTASNKFGAGLDAKIAITPSLNLDLTVNPDFSQVEVDAQQTNLSRFELFFPEKRQFFIENSDLFGTFGFPSSRPFFSRRIGLTRNKFTGLVEQVPIIGGARLSGKLNDNWRIGVMNMQTAKLNHTDNEFSPATNFSVGVVQRKVFSRSYIGGIIVNKENVFKNLPASSTEGIDKYNRMAGLEFNYYSPDNRLETETAYHQSFSPGAGKDASMINQYIGYHHPNLDINFGVARLGKDYNTEVGFTPRPGVYNVFRPIMLIFNPKNQKVAKKINSFGIGMDGSDVFDLNGKRLDTEAPIFLFINTPIGTEVSAGYYMAFTRLQFPFDITNASENPNPDFSRNVVELPVDVYRTRNIFLNLETSKRNNLYGEFLIYGGNNFRSVTINEGKILGIESTFNYRIQPYGKLAMDVYYTDIKMQKPYNSVKYWLLGPKAEMSFSKSVFLSTYFQYNSQTNNTNINSRLQWRFKPVSDVFLVFTDNYFAEQIPRFGIQPWTPKNRALILKMTYWLNV</sequence>
<name>A0AAE3H075_9BACT</name>
<reference evidence="2 3" key="1">
    <citation type="submission" date="2018-11" db="EMBL/GenBank/DDBJ databases">
        <title>Novel bacteria species description.</title>
        <authorList>
            <person name="Han J.-H."/>
        </authorList>
    </citation>
    <scope>NUCLEOTIDE SEQUENCE [LARGE SCALE GENOMIC DNA]</scope>
    <source>
        <strain evidence="2 3">KCTC23259</strain>
    </source>
</reference>
<dbReference type="Gene3D" id="2.60.40.1190">
    <property type="match status" value="1"/>
</dbReference>
<dbReference type="SUPFAM" id="SSF49344">
    <property type="entry name" value="CBD9-like"/>
    <property type="match status" value="1"/>
</dbReference>
<dbReference type="GO" id="GO:0016787">
    <property type="term" value="F:hydrolase activity"/>
    <property type="evidence" value="ECO:0007669"/>
    <property type="project" value="UniProtKB-KW"/>
</dbReference>
<protein>
    <submittedName>
        <fullName evidence="2">Hydrolase</fullName>
    </submittedName>
</protein>
<dbReference type="Proteomes" id="UP001204144">
    <property type="component" value="Unassembled WGS sequence"/>
</dbReference>
<evidence type="ECO:0000313" key="2">
    <source>
        <dbReference type="EMBL" id="MCP9762393.1"/>
    </source>
</evidence>